<feature type="transmembrane region" description="Helical" evidence="1">
    <location>
        <begin position="16"/>
        <end position="36"/>
    </location>
</feature>
<keyword evidence="1" id="KW-1133">Transmembrane helix</keyword>
<keyword evidence="3" id="KW-1185">Reference proteome</keyword>
<dbReference type="EMBL" id="JBFXLU010000002">
    <property type="protein sequence ID" value="KAL2857950.1"/>
    <property type="molecule type" value="Genomic_DNA"/>
</dbReference>
<name>A0ABR4L089_9EURO</name>
<proteinExistence type="predicted"/>
<keyword evidence="1" id="KW-0472">Membrane</keyword>
<organism evidence="2 3">
    <name type="scientific">Aspergillus pseudoustus</name>
    <dbReference type="NCBI Taxonomy" id="1810923"/>
    <lineage>
        <taxon>Eukaryota</taxon>
        <taxon>Fungi</taxon>
        <taxon>Dikarya</taxon>
        <taxon>Ascomycota</taxon>
        <taxon>Pezizomycotina</taxon>
        <taxon>Eurotiomycetes</taxon>
        <taxon>Eurotiomycetidae</taxon>
        <taxon>Eurotiales</taxon>
        <taxon>Aspergillaceae</taxon>
        <taxon>Aspergillus</taxon>
        <taxon>Aspergillus subgen. Nidulantes</taxon>
    </lineage>
</organism>
<evidence type="ECO:0000313" key="2">
    <source>
        <dbReference type="EMBL" id="KAL2857950.1"/>
    </source>
</evidence>
<dbReference type="Proteomes" id="UP001610446">
    <property type="component" value="Unassembled WGS sequence"/>
</dbReference>
<evidence type="ECO:0000313" key="3">
    <source>
        <dbReference type="Proteomes" id="UP001610446"/>
    </source>
</evidence>
<protein>
    <submittedName>
        <fullName evidence="2">Uncharacterized protein</fullName>
    </submittedName>
</protein>
<comment type="caution">
    <text evidence="2">The sequence shown here is derived from an EMBL/GenBank/DDBJ whole genome shotgun (WGS) entry which is preliminary data.</text>
</comment>
<gene>
    <name evidence="2" type="ORF">BJY01DRAFT_201600</name>
</gene>
<sequence>MALSDGKPPVRKARRFICLDIYFFRFLPISISNIWICLCQPTVLCKKLYRIWVHILLLFNNYKPRHMKIATK</sequence>
<keyword evidence="1" id="KW-0812">Transmembrane</keyword>
<evidence type="ECO:0000256" key="1">
    <source>
        <dbReference type="SAM" id="Phobius"/>
    </source>
</evidence>
<accession>A0ABR4L089</accession>
<reference evidence="2 3" key="1">
    <citation type="submission" date="2024-07" db="EMBL/GenBank/DDBJ databases">
        <title>Section-level genome sequencing and comparative genomics of Aspergillus sections Usti and Cavernicolus.</title>
        <authorList>
            <consortium name="Lawrence Berkeley National Laboratory"/>
            <person name="Nybo J.L."/>
            <person name="Vesth T.C."/>
            <person name="Theobald S."/>
            <person name="Frisvad J.C."/>
            <person name="Larsen T.O."/>
            <person name="Kjaerboelling I."/>
            <person name="Rothschild-Mancinelli K."/>
            <person name="Lyhne E.K."/>
            <person name="Kogle M.E."/>
            <person name="Barry K."/>
            <person name="Clum A."/>
            <person name="Na H."/>
            <person name="Ledsgaard L."/>
            <person name="Lin J."/>
            <person name="Lipzen A."/>
            <person name="Kuo A."/>
            <person name="Riley R."/>
            <person name="Mondo S."/>
            <person name="Labutti K."/>
            <person name="Haridas S."/>
            <person name="Pangalinan J."/>
            <person name="Salamov A.A."/>
            <person name="Simmons B.A."/>
            <person name="Magnuson J.K."/>
            <person name="Chen J."/>
            <person name="Drula E."/>
            <person name="Henrissat B."/>
            <person name="Wiebenga A."/>
            <person name="Lubbers R.J."/>
            <person name="Gomes A.C."/>
            <person name="Makela M.R."/>
            <person name="Stajich J."/>
            <person name="Grigoriev I.V."/>
            <person name="Mortensen U.H."/>
            <person name="De Vries R.P."/>
            <person name="Baker S.E."/>
            <person name="Andersen M.R."/>
        </authorList>
    </citation>
    <scope>NUCLEOTIDE SEQUENCE [LARGE SCALE GENOMIC DNA]</scope>
    <source>
        <strain evidence="2 3">CBS 123904</strain>
    </source>
</reference>